<gene>
    <name evidence="1" type="ORF">ALC62_15984</name>
</gene>
<organism evidence="1 2">
    <name type="scientific">Cyphomyrmex costatus</name>
    <dbReference type="NCBI Taxonomy" id="456900"/>
    <lineage>
        <taxon>Eukaryota</taxon>
        <taxon>Metazoa</taxon>
        <taxon>Ecdysozoa</taxon>
        <taxon>Arthropoda</taxon>
        <taxon>Hexapoda</taxon>
        <taxon>Insecta</taxon>
        <taxon>Pterygota</taxon>
        <taxon>Neoptera</taxon>
        <taxon>Endopterygota</taxon>
        <taxon>Hymenoptera</taxon>
        <taxon>Apocrita</taxon>
        <taxon>Aculeata</taxon>
        <taxon>Formicoidea</taxon>
        <taxon>Formicidae</taxon>
        <taxon>Myrmicinae</taxon>
        <taxon>Cyphomyrmex</taxon>
    </lineage>
</organism>
<dbReference type="EMBL" id="KQ978502">
    <property type="protein sequence ID" value="KYM93422.1"/>
    <property type="molecule type" value="Genomic_DNA"/>
</dbReference>
<protein>
    <submittedName>
        <fullName evidence="1">Calcium-binding mitochondrial carrier protein Aralar1</fullName>
    </submittedName>
</protein>
<name>A0A151I6D2_9HYME</name>
<accession>A0A151I6D2</accession>
<dbReference type="STRING" id="456900.A0A151I6D2"/>
<keyword evidence="2" id="KW-1185">Reference proteome</keyword>
<reference evidence="1 2" key="1">
    <citation type="submission" date="2016-03" db="EMBL/GenBank/DDBJ databases">
        <title>Cyphomyrmex costatus WGS genome.</title>
        <authorList>
            <person name="Nygaard S."/>
            <person name="Hu H."/>
            <person name="Boomsma J."/>
            <person name="Zhang G."/>
        </authorList>
    </citation>
    <scope>NUCLEOTIDE SEQUENCE [LARGE SCALE GENOMIC DNA]</scope>
    <source>
        <strain evidence="1">MS0001</strain>
        <tissue evidence="1">Whole body</tissue>
    </source>
</reference>
<evidence type="ECO:0000313" key="1">
    <source>
        <dbReference type="EMBL" id="KYM93422.1"/>
    </source>
</evidence>
<evidence type="ECO:0000313" key="2">
    <source>
        <dbReference type="Proteomes" id="UP000078542"/>
    </source>
</evidence>
<sequence length="155" mass="17488">MFSIKSHLLTKDVKDNLIAAVGIGQSGRKVSFPYFMAFNSLLNNMELIKRIYLNATNGHRYQEVTKEEFLYSAQMMSQITPLEVDILFHLCDLLHQTGKIVYNDLVAITPEQYFKQITKRVAEIKAVSSPDERGIIVQILESGYRFVLGSVGGGL</sequence>
<dbReference type="AlphaFoldDB" id="A0A151I6D2"/>
<proteinExistence type="predicted"/>
<dbReference type="Proteomes" id="UP000078542">
    <property type="component" value="Unassembled WGS sequence"/>
</dbReference>